<protein>
    <recommendedName>
        <fullName evidence="18">E-selectin</fullName>
    </recommendedName>
    <alternativeName>
        <fullName evidence="19">CD62 antigen-like family member E</fullName>
    </alternativeName>
    <alternativeName>
        <fullName evidence="20">Endothelial leukocyte adhesion molecule 1</fullName>
    </alternativeName>
    <alternativeName>
        <fullName evidence="21">Leukocyte-endothelial cell adhesion molecule 2</fullName>
    </alternativeName>
</protein>
<dbReference type="PANTHER" id="PTHR19325">
    <property type="entry name" value="COMPLEMENT COMPONENT-RELATED SUSHI DOMAIN-CONTAINING"/>
    <property type="match status" value="1"/>
</dbReference>
<name>A0ABN9MPU6_9NEOB</name>
<accession>A0ABN9MPU6</accession>
<evidence type="ECO:0000256" key="7">
    <source>
        <dbReference type="ARBA" id="ARBA00022723"/>
    </source>
</evidence>
<dbReference type="PROSITE" id="PS50041">
    <property type="entry name" value="C_TYPE_LECTIN_2"/>
    <property type="match status" value="1"/>
</dbReference>
<dbReference type="Proteomes" id="UP001176940">
    <property type="component" value="Unassembled WGS sequence"/>
</dbReference>
<feature type="domain" description="Sushi" evidence="28">
    <location>
        <begin position="610"/>
        <end position="668"/>
    </location>
</feature>
<feature type="disulfide bond" evidence="24">
    <location>
        <begin position="276"/>
        <end position="303"/>
    </location>
</feature>
<dbReference type="PROSITE" id="PS01186">
    <property type="entry name" value="EGF_2"/>
    <property type="match status" value="1"/>
</dbReference>
<dbReference type="Gene3D" id="2.10.70.10">
    <property type="entry name" value="Complement Module, domain 1"/>
    <property type="match status" value="8"/>
</dbReference>
<dbReference type="InterPro" id="IPR016187">
    <property type="entry name" value="CTDL_fold"/>
</dbReference>
<dbReference type="InterPro" id="IPR033991">
    <property type="entry name" value="Selectin_CTLD"/>
</dbReference>
<keyword evidence="4 23" id="KW-0245">EGF-like domain</keyword>
<dbReference type="InterPro" id="IPR000436">
    <property type="entry name" value="Sushi_SCR_CCP_dom"/>
</dbReference>
<evidence type="ECO:0000256" key="10">
    <source>
        <dbReference type="ARBA" id="ARBA00022737"/>
    </source>
</evidence>
<dbReference type="SMART" id="SM00181">
    <property type="entry name" value="EGF"/>
    <property type="match status" value="1"/>
</dbReference>
<dbReference type="Pfam" id="PF00084">
    <property type="entry name" value="Sushi"/>
    <property type="match status" value="8"/>
</dbReference>
<feature type="disulfide bond" evidence="24">
    <location>
        <begin position="639"/>
        <end position="666"/>
    </location>
</feature>
<dbReference type="PANTHER" id="PTHR19325:SF493">
    <property type="entry name" value="E-SELECTIN"/>
    <property type="match status" value="1"/>
</dbReference>
<keyword evidence="6 25" id="KW-0812">Transmembrane</keyword>
<feature type="domain" description="Sushi" evidence="28">
    <location>
        <begin position="551"/>
        <end position="609"/>
    </location>
</feature>
<comment type="caution">
    <text evidence="23">Lacks conserved residue(s) required for the propagation of feature annotation.</text>
</comment>
<evidence type="ECO:0000313" key="30">
    <source>
        <dbReference type="Proteomes" id="UP001176940"/>
    </source>
</evidence>
<evidence type="ECO:0000259" key="26">
    <source>
        <dbReference type="PROSITE" id="PS50026"/>
    </source>
</evidence>
<keyword evidence="11" id="KW-0106">Calcium</keyword>
<evidence type="ECO:0000256" key="12">
    <source>
        <dbReference type="ARBA" id="ARBA00022889"/>
    </source>
</evidence>
<feature type="domain" description="Sushi" evidence="28">
    <location>
        <begin position="306"/>
        <end position="367"/>
    </location>
</feature>
<evidence type="ECO:0000256" key="9">
    <source>
        <dbReference type="ARBA" id="ARBA00022734"/>
    </source>
</evidence>
<evidence type="ECO:0000256" key="23">
    <source>
        <dbReference type="PROSITE-ProRule" id="PRU00076"/>
    </source>
</evidence>
<evidence type="ECO:0000256" key="25">
    <source>
        <dbReference type="SAM" id="Phobius"/>
    </source>
</evidence>
<dbReference type="InterPro" id="IPR000742">
    <property type="entry name" value="EGF"/>
</dbReference>
<feature type="domain" description="Sushi" evidence="28">
    <location>
        <begin position="182"/>
        <end position="243"/>
    </location>
</feature>
<keyword evidence="30" id="KW-1185">Reference proteome</keyword>
<feature type="disulfide bond" evidence="23">
    <location>
        <begin position="169"/>
        <end position="178"/>
    </location>
</feature>
<keyword evidence="13 25" id="KW-1133">Transmembrane helix</keyword>
<keyword evidence="3" id="KW-1003">Cell membrane</keyword>
<feature type="domain" description="Sushi" evidence="28">
    <location>
        <begin position="430"/>
        <end position="491"/>
    </location>
</feature>
<keyword evidence="15 23" id="KW-1015">Disulfide bond</keyword>
<keyword evidence="12" id="KW-0130">Cell adhesion</keyword>
<proteinExistence type="inferred from homology"/>
<dbReference type="CDD" id="cd00033">
    <property type="entry name" value="CCP"/>
    <property type="match status" value="8"/>
</dbReference>
<evidence type="ECO:0000259" key="27">
    <source>
        <dbReference type="PROSITE" id="PS50041"/>
    </source>
</evidence>
<evidence type="ECO:0000256" key="24">
    <source>
        <dbReference type="PROSITE-ProRule" id="PRU00302"/>
    </source>
</evidence>
<dbReference type="InterPro" id="IPR035976">
    <property type="entry name" value="Sushi/SCR/CCP_sf"/>
</dbReference>
<dbReference type="PRINTS" id="PR00343">
    <property type="entry name" value="SELECTIN"/>
</dbReference>
<keyword evidence="10" id="KW-0677">Repeat</keyword>
<keyword evidence="16" id="KW-0325">Glycoprotein</keyword>
<feature type="domain" description="EGF-like" evidence="26">
    <location>
        <begin position="143"/>
        <end position="179"/>
    </location>
</feature>
<evidence type="ECO:0000256" key="3">
    <source>
        <dbReference type="ARBA" id="ARBA00022475"/>
    </source>
</evidence>
<dbReference type="SUPFAM" id="SSF56436">
    <property type="entry name" value="C-type lectin-like"/>
    <property type="match status" value="1"/>
</dbReference>
<dbReference type="EMBL" id="CAUEEQ010079215">
    <property type="protein sequence ID" value="CAJ0968387.1"/>
    <property type="molecule type" value="Genomic_DNA"/>
</dbReference>
<evidence type="ECO:0000256" key="2">
    <source>
        <dbReference type="ARBA" id="ARBA00007360"/>
    </source>
</evidence>
<evidence type="ECO:0000256" key="17">
    <source>
        <dbReference type="ARBA" id="ARBA00038738"/>
    </source>
</evidence>
<evidence type="ECO:0000256" key="15">
    <source>
        <dbReference type="ARBA" id="ARBA00023157"/>
    </source>
</evidence>
<feature type="disulfide bond" evidence="24">
    <location>
        <begin position="462"/>
        <end position="489"/>
    </location>
</feature>
<comment type="subcellular location">
    <subcellularLocation>
        <location evidence="1">Cell membrane</location>
        <topology evidence="1">Single-pass type I membrane protein</topology>
    </subcellularLocation>
</comment>
<evidence type="ECO:0000256" key="14">
    <source>
        <dbReference type="ARBA" id="ARBA00023136"/>
    </source>
</evidence>
<evidence type="ECO:0000256" key="16">
    <source>
        <dbReference type="ARBA" id="ARBA00023180"/>
    </source>
</evidence>
<dbReference type="SUPFAM" id="SSF57535">
    <property type="entry name" value="Complement control module/SCR domain"/>
    <property type="match status" value="8"/>
</dbReference>
<evidence type="ECO:0000256" key="21">
    <source>
        <dbReference type="ARBA" id="ARBA00043124"/>
    </source>
</evidence>
<evidence type="ECO:0000256" key="18">
    <source>
        <dbReference type="ARBA" id="ARBA00040812"/>
    </source>
</evidence>
<dbReference type="CDD" id="cd03592">
    <property type="entry name" value="CLECT_selectins_like"/>
    <property type="match status" value="1"/>
</dbReference>
<evidence type="ECO:0000256" key="8">
    <source>
        <dbReference type="ARBA" id="ARBA00022729"/>
    </source>
</evidence>
<feature type="disulfide bond" evidence="24">
    <location>
        <begin position="400"/>
        <end position="427"/>
    </location>
</feature>
<evidence type="ECO:0000256" key="5">
    <source>
        <dbReference type="ARBA" id="ARBA00022659"/>
    </source>
</evidence>
<comment type="caution">
    <text evidence="29">The sequence shown here is derived from an EMBL/GenBank/DDBJ whole genome shotgun (WGS) entry which is preliminary data.</text>
</comment>
<dbReference type="Gene3D" id="3.10.100.10">
    <property type="entry name" value="Mannose-Binding Protein A, subunit A"/>
    <property type="match status" value="1"/>
</dbReference>
<dbReference type="InterPro" id="IPR002396">
    <property type="entry name" value="Selectin_superfamily"/>
</dbReference>
<evidence type="ECO:0000313" key="29">
    <source>
        <dbReference type="EMBL" id="CAJ0968387.1"/>
    </source>
</evidence>
<feature type="disulfide bond" evidence="24">
    <location>
        <begin position="580"/>
        <end position="607"/>
    </location>
</feature>
<dbReference type="InterPro" id="IPR016186">
    <property type="entry name" value="C-type_lectin-like/link_sf"/>
</dbReference>
<dbReference type="SMART" id="SM00034">
    <property type="entry name" value="CLECT"/>
    <property type="match status" value="1"/>
</dbReference>
<dbReference type="PROSITE" id="PS50923">
    <property type="entry name" value="SUSHI"/>
    <property type="match status" value="8"/>
</dbReference>
<dbReference type="SMART" id="SM00032">
    <property type="entry name" value="CCP"/>
    <property type="match status" value="8"/>
</dbReference>
<evidence type="ECO:0000256" key="19">
    <source>
        <dbReference type="ARBA" id="ARBA00041401"/>
    </source>
</evidence>
<dbReference type="PROSITE" id="PS00022">
    <property type="entry name" value="EGF_1"/>
    <property type="match status" value="1"/>
</dbReference>
<organism evidence="29 30">
    <name type="scientific">Ranitomeya imitator</name>
    <name type="common">mimic poison frog</name>
    <dbReference type="NCBI Taxonomy" id="111125"/>
    <lineage>
        <taxon>Eukaryota</taxon>
        <taxon>Metazoa</taxon>
        <taxon>Chordata</taxon>
        <taxon>Craniata</taxon>
        <taxon>Vertebrata</taxon>
        <taxon>Euteleostomi</taxon>
        <taxon>Amphibia</taxon>
        <taxon>Batrachia</taxon>
        <taxon>Anura</taxon>
        <taxon>Neobatrachia</taxon>
        <taxon>Hyloidea</taxon>
        <taxon>Dendrobatidae</taxon>
        <taxon>Dendrobatinae</taxon>
        <taxon>Ranitomeya</taxon>
    </lineage>
</organism>
<feature type="disulfide bond" evidence="24">
    <location>
        <begin position="521"/>
        <end position="548"/>
    </location>
</feature>
<feature type="domain" description="Sushi" evidence="28">
    <location>
        <begin position="492"/>
        <end position="550"/>
    </location>
</feature>
<feature type="disulfide bond" evidence="24">
    <location>
        <begin position="214"/>
        <end position="241"/>
    </location>
</feature>
<dbReference type="CDD" id="cd00054">
    <property type="entry name" value="EGF_CA"/>
    <property type="match status" value="1"/>
</dbReference>
<comment type="similarity">
    <text evidence="2">Belongs to the selectin/LECAM family.</text>
</comment>
<evidence type="ECO:0000256" key="11">
    <source>
        <dbReference type="ARBA" id="ARBA00022837"/>
    </source>
</evidence>
<gene>
    <name evidence="29" type="ORF">RIMI_LOCUS23051639</name>
</gene>
<reference evidence="29" key="1">
    <citation type="submission" date="2023-07" db="EMBL/GenBank/DDBJ databases">
        <authorList>
            <person name="Stuckert A."/>
        </authorList>
    </citation>
    <scope>NUCLEOTIDE SEQUENCE</scope>
</reference>
<sequence length="758" mass="82713">MTRFWSSGACQGFPLICFTHGWTYHSSSTNMNYDDAHKYCREKYTDMVAIQNREEIKYLNENLPYNAAYYWIGIRKNTKTGEWTWVGTNKVLTKEAENWAKNEPNNKSENKNEDCVEMYVKRSVDSGKWNDEPCSKKKAALCYTASCNTTSCSNHGECIETINNYTCNCYDGFFGKECEHVVTCPEIGRIDNGSVVCSHVYGNFAYQSSCDFTCSDGHLLVGSHNLQCKGNGGWGFQIPQCKAIQCNRPDIPDNGVMDCSIDGEILPEKSTCNFSCKEGFTMVGSSSVLCTTPGQWSENPPKCEAIQCDHPSAPENGAMDCSSDREMLPYNSTCSFICDEGFILEGHPSIQCLAPGQWSAESPTCEAVKCMRPLEPENGSMSCLSDQEVLPYNSTCNFSCDEGFTIVGFPSVQCSATGQWTENTPKCEAIQCERPEIPLNGTMSCTSSGEKMPEKSICNFACADGYTLQGPSSVLCTVTKEWTGKIPNCESIECPSLVAPVNGLMGCKDGATYNSMCEVSCSEGFEMVGSSELRCLSSGQWSSSVPLCKAVQCPSLTSPKKGHMNCQDKTNYKSECSFSCLEGFQLLGSPVLTCQSSGAWTSSEPKCEAVQCPTLSDPEDGHMVCSDAANYKTQCSFNCLKGFRLIGSPVLSCQISGAWTSSVPRCEAIQCNALVAPKMGKMNCSQADFGYAVPQNTATNLTVGIVTSAASMLSIASLIIWIIKRMRKTAKTFTPTNSYQHLEAAGIYQNTDDSGETV</sequence>
<keyword evidence="9" id="KW-0430">Lectin</keyword>
<dbReference type="InterPro" id="IPR050350">
    <property type="entry name" value="Compl-Cell_Adhes-Reg"/>
</dbReference>
<evidence type="ECO:0000256" key="6">
    <source>
        <dbReference type="ARBA" id="ARBA00022692"/>
    </source>
</evidence>
<dbReference type="Pfam" id="PF00008">
    <property type="entry name" value="EGF"/>
    <property type="match status" value="1"/>
</dbReference>
<evidence type="ECO:0000256" key="20">
    <source>
        <dbReference type="ARBA" id="ARBA00042113"/>
    </source>
</evidence>
<evidence type="ECO:0000256" key="13">
    <source>
        <dbReference type="ARBA" id="ARBA00022989"/>
    </source>
</evidence>
<keyword evidence="5 24" id="KW-0768">Sushi</keyword>
<feature type="domain" description="C-type lectin" evidence="27">
    <location>
        <begin position="19"/>
        <end position="143"/>
    </location>
</feature>
<comment type="subunit">
    <text evidence="17">Interacts with SELPLG/PSGL1 and PODXL2 through the sialyl Lewis X epitope. SELPLG sulfation appears not to be required for this interaction.</text>
</comment>
<keyword evidence="14 25" id="KW-0472">Membrane</keyword>
<comment type="function">
    <text evidence="22">Cell-surface glycoprotein having a role in immunoadhesion. Mediates in the adhesion of blood neutrophils in cytokine-activated endothelium through interaction with SELPLG/PSGL1. May have a role in capillary morphogenesis.</text>
</comment>
<dbReference type="InterPro" id="IPR018378">
    <property type="entry name" value="C-type_lectin_CS"/>
</dbReference>
<feature type="domain" description="Sushi" evidence="28">
    <location>
        <begin position="244"/>
        <end position="305"/>
    </location>
</feature>
<feature type="domain" description="Sushi" evidence="28">
    <location>
        <begin position="368"/>
        <end position="429"/>
    </location>
</feature>
<dbReference type="PROSITE" id="PS00615">
    <property type="entry name" value="C_TYPE_LECTIN_1"/>
    <property type="match status" value="1"/>
</dbReference>
<evidence type="ECO:0000256" key="1">
    <source>
        <dbReference type="ARBA" id="ARBA00004251"/>
    </source>
</evidence>
<keyword evidence="7" id="KW-0479">Metal-binding</keyword>
<evidence type="ECO:0000256" key="4">
    <source>
        <dbReference type="ARBA" id="ARBA00022536"/>
    </source>
</evidence>
<evidence type="ECO:0000259" key="28">
    <source>
        <dbReference type="PROSITE" id="PS50923"/>
    </source>
</evidence>
<feature type="transmembrane region" description="Helical" evidence="25">
    <location>
        <begin position="701"/>
        <end position="723"/>
    </location>
</feature>
<dbReference type="Pfam" id="PF00059">
    <property type="entry name" value="Lectin_C"/>
    <property type="match status" value="1"/>
</dbReference>
<dbReference type="InterPro" id="IPR001304">
    <property type="entry name" value="C-type_lectin-like"/>
</dbReference>
<dbReference type="PROSITE" id="PS50026">
    <property type="entry name" value="EGF_3"/>
    <property type="match status" value="1"/>
</dbReference>
<evidence type="ECO:0000256" key="22">
    <source>
        <dbReference type="ARBA" id="ARBA00045695"/>
    </source>
</evidence>
<keyword evidence="8" id="KW-0732">Signal</keyword>
<feature type="disulfide bond" evidence="24">
    <location>
        <begin position="338"/>
        <end position="365"/>
    </location>
</feature>